<evidence type="ECO:0000313" key="5">
    <source>
        <dbReference type="Proteomes" id="UP000002016"/>
    </source>
</evidence>
<dbReference type="GO" id="GO:0030246">
    <property type="term" value="F:carbohydrate binding"/>
    <property type="evidence" value="ECO:0007669"/>
    <property type="project" value="InterPro"/>
</dbReference>
<reference evidence="4 5" key="1">
    <citation type="submission" date="2007-08" db="EMBL/GenBank/DDBJ databases">
        <title>Complete sequence of Thermotoga lettingae TMO.</title>
        <authorList>
            <consortium name="US DOE Joint Genome Institute"/>
            <person name="Copeland A."/>
            <person name="Lucas S."/>
            <person name="Lapidus A."/>
            <person name="Barry K."/>
            <person name="Glavina del Rio T."/>
            <person name="Dalin E."/>
            <person name="Tice H."/>
            <person name="Pitluck S."/>
            <person name="Foster B."/>
            <person name="Bruce D."/>
            <person name="Schmutz J."/>
            <person name="Larimer F."/>
            <person name="Land M."/>
            <person name="Hauser L."/>
            <person name="Kyrpides N."/>
            <person name="Mikhailova N."/>
            <person name="Nelson K."/>
            <person name="Gogarten J.P."/>
            <person name="Noll K."/>
            <person name="Richardson P."/>
        </authorList>
    </citation>
    <scope>NUCLEOTIDE SEQUENCE [LARGE SCALE GENOMIC DNA]</scope>
    <source>
        <strain evidence="5">ATCC BAA-301 / DSM 14385 / NBRC 107922 / TMO</strain>
    </source>
</reference>
<dbReference type="InterPro" id="IPR002252">
    <property type="entry name" value="Glyco_hydro_36"/>
</dbReference>
<dbReference type="SUPFAM" id="SSF74650">
    <property type="entry name" value="Galactose mutarotase-like"/>
    <property type="match status" value="1"/>
</dbReference>
<keyword evidence="2" id="KW-0326">Glycosidase</keyword>
<dbReference type="SUPFAM" id="SSF51445">
    <property type="entry name" value="(Trans)glycosidases"/>
    <property type="match status" value="1"/>
</dbReference>
<keyword evidence="1" id="KW-0378">Hydrolase</keyword>
<dbReference type="Pfam" id="PF02065">
    <property type="entry name" value="Melibiase"/>
    <property type="match status" value="1"/>
</dbReference>
<sequence>MEMFSSRIREGNFVLNEKNYSIKWTTKQIENGWKITGFIKGKPGRIEFFKTYSSKKILINNWQSWGPCKVINTDHLKLPRQIDDNWQYTTSLFPDIFEKQIQSDYFILEENKLYGFLSSRIAHPFFTVQKNAMTAYIDYFDAVFDEYVPLETFVILEGADESFLLEKYGELIAKENNVSIRKQSIIGWCSWYQYFLNLTWQEILKNINLASNYPFEVFQIDDGYEKDIGDWLIVKDGFPQLYQMAETIAKSGMKPGIWIAPFCVSESSSISQNHPDWLVKEEERPKVAFRNWDHQIFSLDLSKSEVKKWLYELFSTLRKMGYLYFKIDFLFSGAIPGKRHNGSTPIQVFREGLEVIRKAVKDAFILGCGSPLLPAVGFVDGMRVGPDTTPFWGENVPDEGAPAAKWSLRNAITRHFMHRKLWLNDPDCLLLRSEQTSLTLNERELYAYTCGVLDNIIVVSDDLSLIDDQSKEILNKTLRLISGSAFVKNIMSTDGYEIISRGTKSGDVKLFVDLEKRIFSLEIKTER</sequence>
<keyword evidence="5" id="KW-1185">Reference proteome</keyword>
<dbReference type="GO" id="GO:0016052">
    <property type="term" value="P:carbohydrate catabolic process"/>
    <property type="evidence" value="ECO:0007669"/>
    <property type="project" value="InterPro"/>
</dbReference>
<dbReference type="Proteomes" id="UP000002016">
    <property type="component" value="Chromosome"/>
</dbReference>
<dbReference type="CDD" id="cd14791">
    <property type="entry name" value="GH36"/>
    <property type="match status" value="1"/>
</dbReference>
<dbReference type="OrthoDB" id="9758822at2"/>
<dbReference type="InterPro" id="IPR017853">
    <property type="entry name" value="GH"/>
</dbReference>
<dbReference type="InterPro" id="IPR055092">
    <property type="entry name" value="GalA_N"/>
</dbReference>
<dbReference type="InterPro" id="IPR050985">
    <property type="entry name" value="Alpha-glycosidase_related"/>
</dbReference>
<gene>
    <name evidence="4" type="ordered locus">Tlet_1443</name>
</gene>
<dbReference type="KEGG" id="tle:Tlet_1443"/>
<feature type="domain" description="Alpha-galactosidase N-terminal" evidence="3">
    <location>
        <begin position="26"/>
        <end position="157"/>
    </location>
</feature>
<dbReference type="Gene3D" id="3.20.20.70">
    <property type="entry name" value="Aldolase class I"/>
    <property type="match status" value="1"/>
</dbReference>
<dbReference type="CAZy" id="GH36">
    <property type="family name" value="Glycoside Hydrolase Family 36"/>
</dbReference>
<dbReference type="AlphaFoldDB" id="A8F765"/>
<accession>A8F765</accession>
<reference evidence="4 5" key="2">
    <citation type="journal article" date="2009" name="Proc. Natl. Acad. Sci. U.S.A.">
        <title>On the chimeric nature, thermophilic origin, and phylogenetic placement of the Thermotogales.</title>
        <authorList>
            <person name="Zhaxybayeva O."/>
            <person name="Swithers K.S."/>
            <person name="Lapierre P."/>
            <person name="Fournier G.P."/>
            <person name="Bickhart D.M."/>
            <person name="DeBoy R.T."/>
            <person name="Nelson K.E."/>
            <person name="Nesbo C.L."/>
            <person name="Doolittle W.F."/>
            <person name="Gogarten J.P."/>
            <person name="Noll K.M."/>
        </authorList>
    </citation>
    <scope>NUCLEOTIDE SEQUENCE [LARGE SCALE GENOMIC DNA]</scope>
    <source>
        <strain evidence="5">ATCC BAA-301 / DSM 14385 / NBRC 107922 / TMO</strain>
    </source>
</reference>
<evidence type="ECO:0000259" key="3">
    <source>
        <dbReference type="Pfam" id="PF22676"/>
    </source>
</evidence>
<dbReference type="Gene3D" id="2.60.40.2760">
    <property type="match status" value="1"/>
</dbReference>
<evidence type="ECO:0000256" key="1">
    <source>
        <dbReference type="ARBA" id="ARBA00022801"/>
    </source>
</evidence>
<dbReference type="eggNOG" id="COG3345">
    <property type="taxonomic scope" value="Bacteria"/>
</dbReference>
<evidence type="ECO:0000313" key="4">
    <source>
        <dbReference type="EMBL" id="ABV33999.1"/>
    </source>
</evidence>
<dbReference type="HOGENOM" id="CLU_036399_0_0_0"/>
<dbReference type="Pfam" id="PF22676">
    <property type="entry name" value="GalA_N"/>
    <property type="match status" value="1"/>
</dbReference>
<protein>
    <submittedName>
        <fullName evidence="4">Alpha-galactosidase</fullName>
    </submittedName>
</protein>
<dbReference type="InterPro" id="IPR013785">
    <property type="entry name" value="Aldolase_TIM"/>
</dbReference>
<dbReference type="RefSeq" id="WP_012003475.1">
    <property type="nucleotide sequence ID" value="NC_009828.1"/>
</dbReference>
<dbReference type="STRING" id="416591.Tlet_1443"/>
<proteinExistence type="predicted"/>
<name>A8F765_PSELT</name>
<dbReference type="GO" id="GO:0004557">
    <property type="term" value="F:alpha-galactosidase activity"/>
    <property type="evidence" value="ECO:0007669"/>
    <property type="project" value="InterPro"/>
</dbReference>
<dbReference type="InterPro" id="IPR011013">
    <property type="entry name" value="Gal_mutarotase_sf_dom"/>
</dbReference>
<organism evidence="4 5">
    <name type="scientific">Pseudothermotoga lettingae (strain ATCC BAA-301 / DSM 14385 / NBRC 107922 / TMO)</name>
    <name type="common">Thermotoga lettingae</name>
    <dbReference type="NCBI Taxonomy" id="416591"/>
    <lineage>
        <taxon>Bacteria</taxon>
        <taxon>Thermotogati</taxon>
        <taxon>Thermotogota</taxon>
        <taxon>Thermotogae</taxon>
        <taxon>Thermotogales</taxon>
        <taxon>Thermotogaceae</taxon>
        <taxon>Pseudothermotoga</taxon>
    </lineage>
</organism>
<evidence type="ECO:0000256" key="2">
    <source>
        <dbReference type="ARBA" id="ARBA00023295"/>
    </source>
</evidence>
<dbReference type="EMBL" id="CP000812">
    <property type="protein sequence ID" value="ABV33999.1"/>
    <property type="molecule type" value="Genomic_DNA"/>
</dbReference>
<dbReference type="PANTHER" id="PTHR43053">
    <property type="entry name" value="GLYCOSIDASE FAMILY 31"/>
    <property type="match status" value="1"/>
</dbReference>
<dbReference type="PANTHER" id="PTHR43053:SF3">
    <property type="entry name" value="ALPHA-GALACTOSIDASE C-RELATED"/>
    <property type="match status" value="1"/>
</dbReference>